<evidence type="ECO:0008006" key="4">
    <source>
        <dbReference type="Google" id="ProtNLM"/>
    </source>
</evidence>
<evidence type="ECO:0000256" key="1">
    <source>
        <dbReference type="SAM" id="MobiDB-lite"/>
    </source>
</evidence>
<accession>A0A6B1D7E8</accession>
<evidence type="ECO:0000256" key="2">
    <source>
        <dbReference type="SAM" id="Phobius"/>
    </source>
</evidence>
<evidence type="ECO:0000313" key="3">
    <source>
        <dbReference type="EMBL" id="MYC95509.1"/>
    </source>
</evidence>
<dbReference type="AlphaFoldDB" id="A0A6B1D7E8"/>
<dbReference type="EMBL" id="VXMH01000058">
    <property type="protein sequence ID" value="MYC95509.1"/>
    <property type="molecule type" value="Genomic_DNA"/>
</dbReference>
<dbReference type="PANTHER" id="PTHR37804">
    <property type="entry name" value="CDAA REGULATORY PROTEIN CDAR"/>
    <property type="match status" value="1"/>
</dbReference>
<name>A0A6B1D7E8_9CHLR</name>
<dbReference type="Gene3D" id="2.170.120.30">
    <property type="match status" value="2"/>
</dbReference>
<dbReference type="Pfam" id="PF07949">
    <property type="entry name" value="YbbR"/>
    <property type="match status" value="3"/>
</dbReference>
<feature type="compositionally biased region" description="Low complexity" evidence="1">
    <location>
        <begin position="422"/>
        <end position="451"/>
    </location>
</feature>
<comment type="caution">
    <text evidence="3">The sequence shown here is derived from an EMBL/GenBank/DDBJ whole genome shotgun (WGS) entry which is preliminary data.</text>
</comment>
<protein>
    <recommendedName>
        <fullName evidence="4">YbbR-like domain-containing protein</fullName>
    </recommendedName>
</protein>
<proteinExistence type="predicted"/>
<dbReference type="InterPro" id="IPR053154">
    <property type="entry name" value="c-di-AMP_regulator"/>
</dbReference>
<keyword evidence="2" id="KW-0472">Membrane</keyword>
<keyword evidence="2" id="KW-0812">Transmembrane</keyword>
<gene>
    <name evidence="3" type="ORF">F4X14_11110</name>
</gene>
<dbReference type="PANTHER" id="PTHR37804:SF1">
    <property type="entry name" value="CDAA REGULATORY PROTEIN CDAR"/>
    <property type="match status" value="1"/>
</dbReference>
<feature type="transmembrane region" description="Helical" evidence="2">
    <location>
        <begin position="21"/>
        <end position="41"/>
    </location>
</feature>
<dbReference type="InterPro" id="IPR012505">
    <property type="entry name" value="YbbR"/>
</dbReference>
<dbReference type="Gene3D" id="2.170.120.40">
    <property type="entry name" value="YbbR-like domain"/>
    <property type="match status" value="2"/>
</dbReference>
<feature type="compositionally biased region" description="Low complexity" evidence="1">
    <location>
        <begin position="469"/>
        <end position="484"/>
    </location>
</feature>
<keyword evidence="2" id="KW-1133">Transmembrane helix</keyword>
<feature type="region of interest" description="Disordered" evidence="1">
    <location>
        <begin position="422"/>
        <end position="484"/>
    </location>
</feature>
<organism evidence="3">
    <name type="scientific">Caldilineaceae bacterium SB0661_bin_32</name>
    <dbReference type="NCBI Taxonomy" id="2605255"/>
    <lineage>
        <taxon>Bacteria</taxon>
        <taxon>Bacillati</taxon>
        <taxon>Chloroflexota</taxon>
        <taxon>Caldilineae</taxon>
        <taxon>Caldilineales</taxon>
        <taxon>Caldilineaceae</taxon>
    </lineage>
</organism>
<sequence length="484" mass="52458">MQRPENFLLRFNEIRRYGRSMKPTTTVLLSVLLAFVVWFIAIDQENPMIREEYAEPILIEVRNMGPGLQSVQDLTNRTAVLTLRAPQRTLESLHVEDFFAIIDLANLTAGSHEVEVEITALNPDVEVIALEPRQLRVQLEPVISRFVPVEVEVMDSAAFGYDWQEPLSEPAEVEISGPRTLVTQVRSVIATVFLRNAKSQVEQVRPLIARNAQNLEVERVDVEPGTARIVVPVVQPPGFKEVVVRADVKGLPSPNYRLTGVNVEPQTVVLSGSPSALRDIPGFVETTTLDIEGATDDVRDRLALILPENVSTLQDSVLVTVGVAPLESSLTVTRHPVVQGAGDDMRITVSLEEVEVIVSGPLPRLELLGPEEVRVLLDLTGLLPGSHLVEPAVVVPEGIVEQGVIPEAIEVLIESLITPTATATPEPVEAPATPVPEPADSTTEPGPETTETPPPPAEVTVQPSPVPAPDQTEPAPTETPATSN</sequence>
<reference evidence="3" key="1">
    <citation type="submission" date="2019-09" db="EMBL/GenBank/DDBJ databases">
        <title>Characterisation of the sponge microbiome using genome-centric metagenomics.</title>
        <authorList>
            <person name="Engelberts J.P."/>
            <person name="Robbins S.J."/>
            <person name="De Goeij J.M."/>
            <person name="Aranda M."/>
            <person name="Bell S.C."/>
            <person name="Webster N.S."/>
        </authorList>
    </citation>
    <scope>NUCLEOTIDE SEQUENCE</scope>
    <source>
        <strain evidence="3">SB0661_bin_32</strain>
    </source>
</reference>